<feature type="transmembrane region" description="Helical" evidence="2">
    <location>
        <begin position="596"/>
        <end position="617"/>
    </location>
</feature>
<feature type="transmembrane region" description="Helical" evidence="2">
    <location>
        <begin position="654"/>
        <end position="673"/>
    </location>
</feature>
<feature type="region of interest" description="Disordered" evidence="1">
    <location>
        <begin position="535"/>
        <end position="562"/>
    </location>
</feature>
<keyword evidence="2" id="KW-0472">Membrane</keyword>
<reference evidence="3" key="1">
    <citation type="journal article" date="2021" name="PeerJ">
        <title>Extensive microbial diversity within the chicken gut microbiome revealed by metagenomics and culture.</title>
        <authorList>
            <person name="Gilroy R."/>
            <person name="Ravi A."/>
            <person name="Getino M."/>
            <person name="Pursley I."/>
            <person name="Horton D.L."/>
            <person name="Alikhan N.F."/>
            <person name="Baker D."/>
            <person name="Gharbi K."/>
            <person name="Hall N."/>
            <person name="Watson M."/>
            <person name="Adriaenssens E.M."/>
            <person name="Foster-Nyarko E."/>
            <person name="Jarju S."/>
            <person name="Secka A."/>
            <person name="Antonio M."/>
            <person name="Oren A."/>
            <person name="Chaudhuri R.R."/>
            <person name="La Ragione R."/>
            <person name="Hildebrand F."/>
            <person name="Pallen M.J."/>
        </authorList>
    </citation>
    <scope>NUCLEOTIDE SEQUENCE</scope>
    <source>
        <strain evidence="3">CHK179-28034</strain>
    </source>
</reference>
<evidence type="ECO:0000313" key="3">
    <source>
        <dbReference type="EMBL" id="HIZ40610.1"/>
    </source>
</evidence>
<feature type="transmembrane region" description="Helical" evidence="2">
    <location>
        <begin position="629"/>
        <end position="648"/>
    </location>
</feature>
<protein>
    <submittedName>
        <fullName evidence="3">Uncharacterized protein</fullName>
    </submittedName>
</protein>
<keyword evidence="2" id="KW-0812">Transmembrane</keyword>
<keyword evidence="2" id="KW-1133">Transmembrane helix</keyword>
<accession>A0A9D2J838</accession>
<evidence type="ECO:0000313" key="4">
    <source>
        <dbReference type="Proteomes" id="UP000824049"/>
    </source>
</evidence>
<dbReference type="Proteomes" id="UP000824049">
    <property type="component" value="Unassembled WGS sequence"/>
</dbReference>
<organism evidence="3 4">
    <name type="scientific">Candidatus Anaerobutyricum stercoris</name>
    <dbReference type="NCBI Taxonomy" id="2838457"/>
    <lineage>
        <taxon>Bacteria</taxon>
        <taxon>Bacillati</taxon>
        <taxon>Bacillota</taxon>
        <taxon>Clostridia</taxon>
        <taxon>Lachnospirales</taxon>
        <taxon>Lachnospiraceae</taxon>
        <taxon>Anaerobutyricum</taxon>
    </lineage>
</organism>
<dbReference type="AlphaFoldDB" id="A0A9D2J838"/>
<evidence type="ECO:0000256" key="1">
    <source>
        <dbReference type="SAM" id="MobiDB-lite"/>
    </source>
</evidence>
<evidence type="ECO:0000256" key="2">
    <source>
        <dbReference type="SAM" id="Phobius"/>
    </source>
</evidence>
<dbReference type="EMBL" id="DXBR01000108">
    <property type="protein sequence ID" value="HIZ40610.1"/>
    <property type="molecule type" value="Genomic_DNA"/>
</dbReference>
<reference evidence="3" key="2">
    <citation type="submission" date="2021-04" db="EMBL/GenBank/DDBJ databases">
        <authorList>
            <person name="Gilroy R."/>
        </authorList>
    </citation>
    <scope>NUCLEOTIDE SEQUENCE</scope>
    <source>
        <strain evidence="3">CHK179-28034</strain>
    </source>
</reference>
<feature type="compositionally biased region" description="Acidic residues" evidence="1">
    <location>
        <begin position="538"/>
        <end position="561"/>
    </location>
</feature>
<sequence>MTSEYLRHEYTWSNHCITGNVLGWGMTASSCPKDRDMLRELEKTASAAEPERAKGIPVEELSFVPLCGFVKMTVIPWDSGEDNRKNKKVFLYQPKETSASPGVYMAPRGFWEDQPQDGYLPAVKIEERAERPEDIFIKMHVYDRLPDLLRAVFWCLFEKKQGLNFAAPSWKQEEFAENAGVLMYAIHSILPESLRKKAGYVSYTEQPVGREPFYFSREPLGESCINLSEFEKQEFPPVTSKLEEYFFYHLSEFLVKKDDLYDKFWSEAEQYLKTSTGGNEERKLQWLFYMFCQKHGKESLEKNEFLPGMPELFYWASREPALKTTTEEVRALIHKGSFSQEEKEEYIRILLEGFTKRAQESVCGEIHWLLSAMYAVDRKKFLEQLAVIKEKNPLVYALLLSQNTEQEDSWQRAVFNENTKSFSKMQDYVGFLEKAEISPELKNQIILAGIHLLNQNLFKKENYVQFDALMLRLSRKDQWVEILKDFVRNQLEPEAENLDDNQLKTACYVEQLLKKYAPKEVSGLLAEERKRRRKLELPSEEAQEAAYEVQEEDDEDPEEMTEPGTLKEALLVGYPQGFLTGCALYLCNYALMIGHWKIAVGMAGMWLLFMLNFYYLMMHKEHKYPFWKNLGMCILEGYVIEFIASLFLSQKIRLSYFIILGIAAIAVQALNIFRKRMEEEED</sequence>
<comment type="caution">
    <text evidence="3">The sequence shown here is derived from an EMBL/GenBank/DDBJ whole genome shotgun (WGS) entry which is preliminary data.</text>
</comment>
<proteinExistence type="predicted"/>
<gene>
    <name evidence="3" type="ORF">H9968_11970</name>
</gene>
<name>A0A9D2J838_9FIRM</name>
<dbReference type="PROSITE" id="PS51257">
    <property type="entry name" value="PROKAR_LIPOPROTEIN"/>
    <property type="match status" value="1"/>
</dbReference>